<evidence type="ECO:0000259" key="11">
    <source>
        <dbReference type="Pfam" id="PF02096"/>
    </source>
</evidence>
<dbReference type="NCBIfam" id="TIGR03592">
    <property type="entry name" value="yidC_oxa1_cterm"/>
    <property type="match status" value="1"/>
</dbReference>
<evidence type="ECO:0000256" key="8">
    <source>
        <dbReference type="ARBA" id="ARBA00023186"/>
    </source>
</evidence>
<dbReference type="InterPro" id="IPR001708">
    <property type="entry name" value="YidC/ALB3/OXA1/COX18"/>
</dbReference>
<evidence type="ECO:0000313" key="12">
    <source>
        <dbReference type="EMBL" id="OGG22567.1"/>
    </source>
</evidence>
<dbReference type="EMBL" id="MFJN01000001">
    <property type="protein sequence ID" value="OGG22567.1"/>
    <property type="molecule type" value="Genomic_DNA"/>
</dbReference>
<evidence type="ECO:0000256" key="7">
    <source>
        <dbReference type="ARBA" id="ARBA00023136"/>
    </source>
</evidence>
<dbReference type="PANTHER" id="PTHR12428">
    <property type="entry name" value="OXA1"/>
    <property type="match status" value="1"/>
</dbReference>
<keyword evidence="3" id="KW-1003">Cell membrane</keyword>
<feature type="transmembrane region" description="Helical" evidence="10">
    <location>
        <begin position="12"/>
        <end position="31"/>
    </location>
</feature>
<dbReference type="CDD" id="cd20070">
    <property type="entry name" value="5TM_YidC_Alb3"/>
    <property type="match status" value="1"/>
</dbReference>
<comment type="caution">
    <text evidence="12">The sequence shown here is derived from an EMBL/GenBank/DDBJ whole genome shotgun (WGS) entry which is preliminary data.</text>
</comment>
<accession>A0A1F6AE63</accession>
<feature type="transmembrane region" description="Helical" evidence="10">
    <location>
        <begin position="148"/>
        <end position="168"/>
    </location>
</feature>
<evidence type="ECO:0000256" key="4">
    <source>
        <dbReference type="ARBA" id="ARBA00022692"/>
    </source>
</evidence>
<evidence type="ECO:0000256" key="10">
    <source>
        <dbReference type="SAM" id="Phobius"/>
    </source>
</evidence>
<organism evidence="12 13">
    <name type="scientific">Candidatus Gottesmanbacteria bacterium RIFCSPHIGHO2_02_FULL_40_13</name>
    <dbReference type="NCBI Taxonomy" id="1798384"/>
    <lineage>
        <taxon>Bacteria</taxon>
        <taxon>Candidatus Gottesmaniibacteriota</taxon>
    </lineage>
</organism>
<feature type="domain" description="Membrane insertase YidC/Oxa/ALB C-terminal" evidence="11">
    <location>
        <begin position="17"/>
        <end position="242"/>
    </location>
</feature>
<dbReference type="GO" id="GO:0015031">
    <property type="term" value="P:protein transport"/>
    <property type="evidence" value="ECO:0007669"/>
    <property type="project" value="UniProtKB-KW"/>
</dbReference>
<keyword evidence="8" id="KW-0143">Chaperone</keyword>
<dbReference type="GO" id="GO:0005886">
    <property type="term" value="C:plasma membrane"/>
    <property type="evidence" value="ECO:0007669"/>
    <property type="project" value="UniProtKB-SubCell"/>
</dbReference>
<sequence length="252" mass="28500">MALYKLFVTLHLPGALGLAVITMTSLIRLILHPLTLSQLKSAHKMNKLKPHIDALGKKHKDDKVKLQQAQMQLYKEAGINPAAGCLPLLLQMPILIALYNVFFQVLSNNNLPNLISDINKVIYLSFLKIETLDLSFFGLNLASKPSEWQTSGFILLAVPVITGVLQYIQTKMMIPQTQTTNNKQQITTKDKDNKTEDMGMMMQKQMSIMMPLMIGFFAYSFPLGLSLYWNTFTVFGIIEQKNLQKHLKKENG</sequence>
<dbReference type="Proteomes" id="UP000177092">
    <property type="component" value="Unassembled WGS sequence"/>
</dbReference>
<name>A0A1F6AE63_9BACT</name>
<proteinExistence type="inferred from homology"/>
<feature type="transmembrane region" description="Helical" evidence="10">
    <location>
        <begin position="81"/>
        <end position="102"/>
    </location>
</feature>
<keyword evidence="4 9" id="KW-0812">Transmembrane</keyword>
<dbReference type="AlphaFoldDB" id="A0A1F6AE63"/>
<evidence type="ECO:0000256" key="9">
    <source>
        <dbReference type="RuleBase" id="RU003945"/>
    </source>
</evidence>
<evidence type="ECO:0000256" key="6">
    <source>
        <dbReference type="ARBA" id="ARBA00022989"/>
    </source>
</evidence>
<keyword evidence="6 10" id="KW-1133">Transmembrane helix</keyword>
<evidence type="ECO:0000313" key="13">
    <source>
        <dbReference type="Proteomes" id="UP000177092"/>
    </source>
</evidence>
<evidence type="ECO:0000256" key="3">
    <source>
        <dbReference type="ARBA" id="ARBA00022475"/>
    </source>
</evidence>
<gene>
    <name evidence="12" type="ORF">A3D03_00270</name>
</gene>
<keyword evidence="2" id="KW-0813">Transport</keyword>
<keyword evidence="5" id="KW-0653">Protein transport</keyword>
<evidence type="ECO:0000256" key="2">
    <source>
        <dbReference type="ARBA" id="ARBA00022448"/>
    </source>
</evidence>
<evidence type="ECO:0000256" key="5">
    <source>
        <dbReference type="ARBA" id="ARBA00022927"/>
    </source>
</evidence>
<dbReference type="GO" id="GO:0032977">
    <property type="term" value="F:membrane insertase activity"/>
    <property type="evidence" value="ECO:0007669"/>
    <property type="project" value="InterPro"/>
</dbReference>
<dbReference type="PANTHER" id="PTHR12428:SF65">
    <property type="entry name" value="CYTOCHROME C OXIDASE ASSEMBLY PROTEIN COX18, MITOCHONDRIAL"/>
    <property type="match status" value="1"/>
</dbReference>
<reference evidence="12 13" key="1">
    <citation type="journal article" date="2016" name="Nat. Commun.">
        <title>Thousands of microbial genomes shed light on interconnected biogeochemical processes in an aquifer system.</title>
        <authorList>
            <person name="Anantharaman K."/>
            <person name="Brown C.T."/>
            <person name="Hug L.A."/>
            <person name="Sharon I."/>
            <person name="Castelle C.J."/>
            <person name="Probst A.J."/>
            <person name="Thomas B.C."/>
            <person name="Singh A."/>
            <person name="Wilkins M.J."/>
            <person name="Karaoz U."/>
            <person name="Brodie E.L."/>
            <person name="Williams K.H."/>
            <person name="Hubbard S.S."/>
            <person name="Banfield J.F."/>
        </authorList>
    </citation>
    <scope>NUCLEOTIDE SEQUENCE [LARGE SCALE GENOMIC DNA]</scope>
</reference>
<dbReference type="Pfam" id="PF02096">
    <property type="entry name" value="60KD_IMP"/>
    <property type="match status" value="1"/>
</dbReference>
<dbReference type="InterPro" id="IPR047196">
    <property type="entry name" value="YidC_ALB_C"/>
</dbReference>
<dbReference type="GO" id="GO:0051205">
    <property type="term" value="P:protein insertion into membrane"/>
    <property type="evidence" value="ECO:0007669"/>
    <property type="project" value="TreeGrafter"/>
</dbReference>
<feature type="transmembrane region" description="Helical" evidence="10">
    <location>
        <begin position="208"/>
        <end position="229"/>
    </location>
</feature>
<protein>
    <recommendedName>
        <fullName evidence="11">Membrane insertase YidC/Oxa/ALB C-terminal domain-containing protein</fullName>
    </recommendedName>
</protein>
<comment type="subcellular location">
    <subcellularLocation>
        <location evidence="1">Cell membrane</location>
        <topology evidence="1">Multi-pass membrane protein</topology>
    </subcellularLocation>
    <subcellularLocation>
        <location evidence="9">Membrane</location>
        <topology evidence="9">Multi-pass membrane protein</topology>
    </subcellularLocation>
</comment>
<comment type="similarity">
    <text evidence="9">Belongs to the OXA1/ALB3/YidC family.</text>
</comment>
<dbReference type="STRING" id="1798384.A3D03_00270"/>
<keyword evidence="7 10" id="KW-0472">Membrane</keyword>
<dbReference type="InterPro" id="IPR028055">
    <property type="entry name" value="YidC/Oxa/ALB_C"/>
</dbReference>
<evidence type="ECO:0000256" key="1">
    <source>
        <dbReference type="ARBA" id="ARBA00004651"/>
    </source>
</evidence>